<dbReference type="GO" id="GO:0050660">
    <property type="term" value="F:flavin adenine dinucleotide binding"/>
    <property type="evidence" value="ECO:0007669"/>
    <property type="project" value="InterPro"/>
</dbReference>
<dbReference type="GO" id="GO:0016614">
    <property type="term" value="F:oxidoreductase activity, acting on CH-OH group of donors"/>
    <property type="evidence" value="ECO:0007669"/>
    <property type="project" value="InterPro"/>
</dbReference>
<dbReference type="PANTHER" id="PTHR11552:SF227">
    <property type="entry name" value="GLUCOSE DEHYDROGENASE [FAD, QUINONE]-LIKE PROTEIN"/>
    <property type="match status" value="1"/>
</dbReference>
<sequence>MSFSLAGALPLAASMGTAAFWLVPSLLVALAYNRYESSDPEGRPSVRENLWKEYDFIVVGAGSAGAVVANRLSEVPQSKVLLLEAGLDETEISDVPALAAYLQLSKMDWKYKTEPQDSACLAMAGRRCNWPRGKVLGGSSVLNYMLYVRGNRRDYDEWERQGNPGWDFDSILHYFKKSEDNRNPYIAQNTHYHGTGGYLTIQESPWRTPLANAFVEAGVEMGYSNRDYNSAYQTGFMIPQGTIRRGSRCSTSKAFLRPARGRKNLHIATNAFVTKILIDPGTKRAYGVKLIRNRRVVVVTARKEVILSAGSVNSAQLLMLSGVGPRQHLQHHRIPVIQDLQVGYNLQDHIGTGGLVFTINEELSLVQNRYENLPSVLRYAMFGAGPLTVLGGVEGVGFVNTKYMNSSSDWPDIEFHFVSGSPASDGGRHIRKAHGLNQKTWNKMFKPIAYKDTWSIYPMLLRPRSRGYVSLRSSSPFHHPVITHNYLTHPLDVATMVEGIKIGIALSQTKAMQRYKSRFYDVAIPGCEHVLMWTDAYWECLARHYTATIYHPAGTAKMGPYWDPDAVVDPELKVYGISGLRVVDASIMPTLVSGNTNAPVIMIAEKASDMIKQYWYSQYYAARRNDTSSPYLS</sequence>
<evidence type="ECO:0000259" key="4">
    <source>
        <dbReference type="PROSITE" id="PS00623"/>
    </source>
</evidence>
<name>A0A8B7P096_HYAAZ</name>
<accession>A0A8B7P096</accession>
<gene>
    <name evidence="6" type="primary">LOC108675043</name>
</gene>
<dbReference type="Proteomes" id="UP000694843">
    <property type="component" value="Unplaced"/>
</dbReference>
<feature type="domain" description="Glucose-methanol-choline oxidoreductase N-terminal" evidence="4">
    <location>
        <begin position="133"/>
        <end position="156"/>
    </location>
</feature>
<protein>
    <submittedName>
        <fullName evidence="6">Glucose dehydrogenase [FAD, quinone]</fullName>
    </submittedName>
</protein>
<keyword evidence="5" id="KW-1185">Reference proteome</keyword>
<dbReference type="Pfam" id="PF05199">
    <property type="entry name" value="GMC_oxred_C"/>
    <property type="match status" value="1"/>
</dbReference>
<evidence type="ECO:0000313" key="5">
    <source>
        <dbReference type="Proteomes" id="UP000694843"/>
    </source>
</evidence>
<keyword evidence="2 3" id="KW-0274">FAD</keyword>
<dbReference type="SUPFAM" id="SSF51905">
    <property type="entry name" value="FAD/NAD(P)-binding domain"/>
    <property type="match status" value="1"/>
</dbReference>
<keyword evidence="3" id="KW-0285">Flavoprotein</keyword>
<dbReference type="SUPFAM" id="SSF54373">
    <property type="entry name" value="FAD-linked reductases, C-terminal domain"/>
    <property type="match status" value="1"/>
</dbReference>
<dbReference type="GeneID" id="108675043"/>
<evidence type="ECO:0000256" key="2">
    <source>
        <dbReference type="PIRSR" id="PIRSR000137-2"/>
    </source>
</evidence>
<proteinExistence type="inferred from homology"/>
<dbReference type="OrthoDB" id="269227at2759"/>
<dbReference type="PROSITE" id="PS00623">
    <property type="entry name" value="GMC_OXRED_1"/>
    <property type="match status" value="1"/>
</dbReference>
<dbReference type="Pfam" id="PF00732">
    <property type="entry name" value="GMC_oxred_N"/>
    <property type="match status" value="1"/>
</dbReference>
<dbReference type="InterPro" id="IPR036188">
    <property type="entry name" value="FAD/NAD-bd_sf"/>
</dbReference>
<dbReference type="InterPro" id="IPR012132">
    <property type="entry name" value="GMC_OxRdtase"/>
</dbReference>
<reference evidence="6" key="1">
    <citation type="submission" date="2025-08" db="UniProtKB">
        <authorList>
            <consortium name="RefSeq"/>
        </authorList>
    </citation>
    <scope>IDENTIFICATION</scope>
    <source>
        <tissue evidence="6">Whole organism</tissue>
    </source>
</reference>
<feature type="binding site" evidence="2">
    <location>
        <position position="135"/>
    </location>
    <ligand>
        <name>FAD</name>
        <dbReference type="ChEBI" id="CHEBI:57692"/>
    </ligand>
</feature>
<evidence type="ECO:0000313" key="6">
    <source>
        <dbReference type="RefSeq" id="XP_018018516.1"/>
    </source>
</evidence>
<feature type="binding site" evidence="2">
    <location>
        <position position="273"/>
    </location>
    <ligand>
        <name>FAD</name>
        <dbReference type="ChEBI" id="CHEBI:57692"/>
    </ligand>
</feature>
<dbReference type="PANTHER" id="PTHR11552">
    <property type="entry name" value="GLUCOSE-METHANOL-CHOLINE GMC OXIDOREDUCTASE"/>
    <property type="match status" value="1"/>
</dbReference>
<organism evidence="5 6">
    <name type="scientific">Hyalella azteca</name>
    <name type="common">Amphipod</name>
    <dbReference type="NCBI Taxonomy" id="294128"/>
    <lineage>
        <taxon>Eukaryota</taxon>
        <taxon>Metazoa</taxon>
        <taxon>Ecdysozoa</taxon>
        <taxon>Arthropoda</taxon>
        <taxon>Crustacea</taxon>
        <taxon>Multicrustacea</taxon>
        <taxon>Malacostraca</taxon>
        <taxon>Eumalacostraca</taxon>
        <taxon>Peracarida</taxon>
        <taxon>Amphipoda</taxon>
        <taxon>Senticaudata</taxon>
        <taxon>Talitrida</taxon>
        <taxon>Talitroidea</taxon>
        <taxon>Hyalellidae</taxon>
        <taxon>Hyalella</taxon>
    </lineage>
</organism>
<evidence type="ECO:0000256" key="1">
    <source>
        <dbReference type="ARBA" id="ARBA00010790"/>
    </source>
</evidence>
<dbReference type="RefSeq" id="XP_018018516.1">
    <property type="nucleotide sequence ID" value="XM_018163027.2"/>
</dbReference>
<comment type="similarity">
    <text evidence="1 3">Belongs to the GMC oxidoreductase family.</text>
</comment>
<dbReference type="KEGG" id="hazt:108675043"/>
<dbReference type="OMA" id="TQKHGER"/>
<dbReference type="AlphaFoldDB" id="A0A8B7P096"/>
<dbReference type="InterPro" id="IPR000172">
    <property type="entry name" value="GMC_OxRdtase_N"/>
</dbReference>
<dbReference type="InterPro" id="IPR007867">
    <property type="entry name" value="GMC_OxRtase_C"/>
</dbReference>
<dbReference type="Gene3D" id="3.50.50.60">
    <property type="entry name" value="FAD/NAD(P)-binding domain"/>
    <property type="match status" value="1"/>
</dbReference>
<evidence type="ECO:0000256" key="3">
    <source>
        <dbReference type="RuleBase" id="RU003968"/>
    </source>
</evidence>
<dbReference type="Gene3D" id="3.30.560.10">
    <property type="entry name" value="Glucose Oxidase, domain 3"/>
    <property type="match status" value="1"/>
</dbReference>
<comment type="cofactor">
    <cofactor evidence="2">
        <name>FAD</name>
        <dbReference type="ChEBI" id="CHEBI:57692"/>
    </cofactor>
</comment>
<dbReference type="PIRSF" id="PIRSF000137">
    <property type="entry name" value="Alcohol_oxidase"/>
    <property type="match status" value="1"/>
</dbReference>